<organism evidence="2 3">
    <name type="scientific">Denitromonas iodatirespirans</name>
    <dbReference type="NCBI Taxonomy" id="2795389"/>
    <lineage>
        <taxon>Bacteria</taxon>
        <taxon>Pseudomonadati</taxon>
        <taxon>Pseudomonadota</taxon>
        <taxon>Betaproteobacteria</taxon>
        <taxon>Rhodocyclales</taxon>
        <taxon>Zoogloeaceae</taxon>
        <taxon>Denitromonas</taxon>
    </lineage>
</organism>
<dbReference type="RefSeq" id="WP_214360097.1">
    <property type="nucleotide sequence ID" value="NZ_JAEKFT010000003.1"/>
</dbReference>
<comment type="caution">
    <text evidence="2">The sequence shown here is derived from an EMBL/GenBank/DDBJ whole genome shotgun (WGS) entry which is preliminary data.</text>
</comment>
<evidence type="ECO:0000313" key="2">
    <source>
        <dbReference type="EMBL" id="MBT0960345.1"/>
    </source>
</evidence>
<dbReference type="AlphaFoldDB" id="A0A944D5H4"/>
<proteinExistence type="predicted"/>
<accession>A0A944D5H4</accession>
<dbReference type="Proteomes" id="UP000694660">
    <property type="component" value="Unassembled WGS sequence"/>
</dbReference>
<keyword evidence="1" id="KW-0812">Transmembrane</keyword>
<dbReference type="EMBL" id="JAEKFT010000003">
    <property type="protein sequence ID" value="MBT0960345.1"/>
    <property type="molecule type" value="Genomic_DNA"/>
</dbReference>
<feature type="transmembrane region" description="Helical" evidence="1">
    <location>
        <begin position="15"/>
        <end position="36"/>
    </location>
</feature>
<keyword evidence="1" id="KW-0472">Membrane</keyword>
<evidence type="ECO:0000313" key="3">
    <source>
        <dbReference type="Proteomes" id="UP000694660"/>
    </source>
</evidence>
<reference evidence="3" key="1">
    <citation type="journal article" date="2022" name="ISME J.">
        <title>Genetic and phylogenetic analysis of dissimilatory iodate-reducing bacteria identifies potential niches across the world's oceans.</title>
        <authorList>
            <person name="Reyes-Umana V."/>
            <person name="Henning Z."/>
            <person name="Lee K."/>
            <person name="Barnum T.P."/>
            <person name="Coates J.D."/>
        </authorList>
    </citation>
    <scope>NUCLEOTIDE SEQUENCE [LARGE SCALE GENOMIC DNA]</scope>
    <source>
        <strain evidence="3">IR12</strain>
    </source>
</reference>
<protein>
    <submittedName>
        <fullName evidence="2">Uncharacterized protein</fullName>
    </submittedName>
</protein>
<keyword evidence="3" id="KW-1185">Reference proteome</keyword>
<gene>
    <name evidence="2" type="ORF">I8J34_04085</name>
</gene>
<keyword evidence="1" id="KW-1133">Transmembrane helix</keyword>
<name>A0A944D5H4_DENI1</name>
<evidence type="ECO:0000256" key="1">
    <source>
        <dbReference type="SAM" id="Phobius"/>
    </source>
</evidence>
<sequence length="212" mass="22025">MSDTRASLAPRRGRAVVAAGLGLVALLLVAGIALWLRGDIGKAAASMKACLAQPAATSAAAPMAEPALTSADLAQMSDRIDILQQRIGTLDPRLAEIQRSIDKLADAVGSMTGSVATLLERIPEHKPAPRKVLRRRAAPKSAPTVAMLPTVVAVDQWGSAANATVRNSDGSIRFVRAGDVIGKARVVAIDTAARAVTLRLADGKNSTLRVAR</sequence>